<feature type="compositionally biased region" description="Polar residues" evidence="1">
    <location>
        <begin position="18"/>
        <end position="27"/>
    </location>
</feature>
<proteinExistence type="predicted"/>
<accession>A0A7M5XKN9</accession>
<protein>
    <submittedName>
        <fullName evidence="2">Uncharacterized protein</fullName>
    </submittedName>
</protein>
<feature type="region of interest" description="Disordered" evidence="1">
    <location>
        <begin position="1"/>
        <end position="86"/>
    </location>
</feature>
<sequence length="130" mass="14697">MEKRRRSFPFVFRRSRTPLDSTTDSRQNNNNNNTNRKVDQLKDQPSPKLKSKSKTLSPILKNRNKSSSEDNANSSATDSINNNKKEKSVGNVLLNVLPVISLTSADNKTTEDPEEMERISHKEQASLLPT</sequence>
<dbReference type="EnsemblMetazoa" id="CLYHEMT024545.2">
    <property type="protein sequence ID" value="CLYHEMP024545.2"/>
    <property type="gene ID" value="CLYHEMG024545"/>
</dbReference>
<organism evidence="2 3">
    <name type="scientific">Clytia hemisphaerica</name>
    <dbReference type="NCBI Taxonomy" id="252671"/>
    <lineage>
        <taxon>Eukaryota</taxon>
        <taxon>Metazoa</taxon>
        <taxon>Cnidaria</taxon>
        <taxon>Hydrozoa</taxon>
        <taxon>Hydroidolina</taxon>
        <taxon>Leptothecata</taxon>
        <taxon>Obeliida</taxon>
        <taxon>Clytiidae</taxon>
        <taxon>Clytia</taxon>
    </lineage>
</organism>
<name>A0A7M5XKN9_9CNID</name>
<dbReference type="AlphaFoldDB" id="A0A7M5XKN9"/>
<feature type="region of interest" description="Disordered" evidence="1">
    <location>
        <begin position="100"/>
        <end position="130"/>
    </location>
</feature>
<feature type="compositionally biased region" description="Polar residues" evidence="1">
    <location>
        <begin position="69"/>
        <end position="82"/>
    </location>
</feature>
<feature type="compositionally biased region" description="Low complexity" evidence="1">
    <location>
        <begin position="43"/>
        <end position="61"/>
    </location>
</feature>
<evidence type="ECO:0000313" key="2">
    <source>
        <dbReference type="EnsemblMetazoa" id="CLYHEMP024545.2"/>
    </source>
</evidence>
<dbReference type="Proteomes" id="UP000594262">
    <property type="component" value="Unplaced"/>
</dbReference>
<keyword evidence="3" id="KW-1185">Reference proteome</keyword>
<evidence type="ECO:0000256" key="1">
    <source>
        <dbReference type="SAM" id="MobiDB-lite"/>
    </source>
</evidence>
<feature type="compositionally biased region" description="Basic and acidic residues" evidence="1">
    <location>
        <begin position="108"/>
        <end position="124"/>
    </location>
</feature>
<reference evidence="2" key="1">
    <citation type="submission" date="2021-01" db="UniProtKB">
        <authorList>
            <consortium name="EnsemblMetazoa"/>
        </authorList>
    </citation>
    <scope>IDENTIFICATION</scope>
</reference>
<evidence type="ECO:0000313" key="3">
    <source>
        <dbReference type="Proteomes" id="UP000594262"/>
    </source>
</evidence>